<dbReference type="InterPro" id="IPR013328">
    <property type="entry name" value="6PGD_dom2"/>
</dbReference>
<dbReference type="RefSeq" id="WP_094762871.1">
    <property type="nucleotide sequence ID" value="NZ_FQZL01000015.1"/>
</dbReference>
<dbReference type="Gene3D" id="1.10.1040.10">
    <property type="entry name" value="N-(1-d-carboxylethyl)-l-norvaline Dehydrogenase, domain 2"/>
    <property type="match status" value="1"/>
</dbReference>
<proteinExistence type="predicted"/>
<dbReference type="InterPro" id="IPR003421">
    <property type="entry name" value="Opine_DH"/>
</dbReference>
<dbReference type="Pfam" id="PF02317">
    <property type="entry name" value="Octopine_DH"/>
    <property type="match status" value="1"/>
</dbReference>
<dbReference type="GO" id="GO:0016491">
    <property type="term" value="F:oxidoreductase activity"/>
    <property type="evidence" value="ECO:0007669"/>
    <property type="project" value="InterPro"/>
</dbReference>
<dbReference type="SUPFAM" id="SSF51735">
    <property type="entry name" value="NAD(P)-binding Rossmann-fold domains"/>
    <property type="match status" value="1"/>
</dbReference>
<dbReference type="InterPro" id="IPR036291">
    <property type="entry name" value="NAD(P)-bd_dom_sf"/>
</dbReference>
<dbReference type="PANTHER" id="PTHR38015:SF1">
    <property type="entry name" value="OPINE DEHYDROGENASE DOMAIN-CONTAINING PROTEIN"/>
    <property type="match status" value="1"/>
</dbReference>
<accession>A0A1M6I4L4</accession>
<dbReference type="EMBL" id="FQZL01000015">
    <property type="protein sequence ID" value="SHJ29373.1"/>
    <property type="molecule type" value="Genomic_DNA"/>
</dbReference>
<evidence type="ECO:0000313" key="2">
    <source>
        <dbReference type="EMBL" id="SHJ29373.1"/>
    </source>
</evidence>
<dbReference type="Gene3D" id="3.40.50.720">
    <property type="entry name" value="NAD(P)-binding Rossmann-like Domain"/>
    <property type="match status" value="1"/>
</dbReference>
<sequence>MLQVLERSPFHITDSVEEAIEGCKLIMVVTPAFAHEEIARSCARHLEDGQIIVLNPGRTGGAMEFYKIVREINPEIRVTVAEAQTLIYACRRKGESEVVIHGTKKTVSLAALPSRETPKVLEEVNKYYPQFTAAENVLETSLLNIGAIFHPTPSLFNMGRIECQDDFKYYIEGITPSIAKILERLDDERVRIAKMLDVKTLTTREWLKAVYDVENEDMYSTIQMNEVYANIGAPKEANTRYITEDIPMSLLPLAELGRLVGVLTPTMDEIIDLASTMHNKNYRKEGRNLSKLGIDNMTVDELTRYVDEGSIN</sequence>
<dbReference type="PANTHER" id="PTHR38015">
    <property type="entry name" value="BLR6086 PROTEIN"/>
    <property type="match status" value="1"/>
</dbReference>
<reference evidence="2 3" key="1">
    <citation type="submission" date="2016-11" db="EMBL/GenBank/DDBJ databases">
        <authorList>
            <person name="Jaros S."/>
            <person name="Januszkiewicz K."/>
            <person name="Wedrychowicz H."/>
        </authorList>
    </citation>
    <scope>NUCLEOTIDE SEQUENCE [LARGE SCALE GENOMIC DNA]</scope>
    <source>
        <strain evidence="2 3">DSM 17477</strain>
    </source>
</reference>
<protein>
    <submittedName>
        <fullName evidence="2">Opine dehydrogenase</fullName>
    </submittedName>
</protein>
<keyword evidence="3" id="KW-1185">Reference proteome</keyword>
<dbReference type="STRING" id="1121476.SAMN02745751_02216"/>
<evidence type="ECO:0000313" key="3">
    <source>
        <dbReference type="Proteomes" id="UP000184052"/>
    </source>
</evidence>
<dbReference type="InterPro" id="IPR051729">
    <property type="entry name" value="Opine/Lysopine_DH"/>
</dbReference>
<organism evidence="2 3">
    <name type="scientific">Dethiosulfatibacter aminovorans DSM 17477</name>
    <dbReference type="NCBI Taxonomy" id="1121476"/>
    <lineage>
        <taxon>Bacteria</taxon>
        <taxon>Bacillati</taxon>
        <taxon>Bacillota</taxon>
        <taxon>Tissierellia</taxon>
        <taxon>Dethiosulfatibacter</taxon>
    </lineage>
</organism>
<dbReference type="AlphaFoldDB" id="A0A1M6I4L4"/>
<gene>
    <name evidence="2" type="ORF">SAMN02745751_02216</name>
</gene>
<dbReference type="InterPro" id="IPR008927">
    <property type="entry name" value="6-PGluconate_DH-like_C_sf"/>
</dbReference>
<evidence type="ECO:0000259" key="1">
    <source>
        <dbReference type="Pfam" id="PF02317"/>
    </source>
</evidence>
<dbReference type="OrthoDB" id="1073746at2"/>
<dbReference type="Proteomes" id="UP000184052">
    <property type="component" value="Unassembled WGS sequence"/>
</dbReference>
<dbReference type="SUPFAM" id="SSF48179">
    <property type="entry name" value="6-phosphogluconate dehydrogenase C-terminal domain-like"/>
    <property type="match status" value="1"/>
</dbReference>
<feature type="domain" description="Opine dehydrogenase" evidence="1">
    <location>
        <begin position="134"/>
        <end position="278"/>
    </location>
</feature>
<name>A0A1M6I4L4_9FIRM</name>